<evidence type="ECO:0000313" key="2">
    <source>
        <dbReference type="EMBL" id="MER2490589.1"/>
    </source>
</evidence>
<comment type="caution">
    <text evidence="2">The sequence shown here is derived from an EMBL/GenBank/DDBJ whole genome shotgun (WGS) entry which is preliminary data.</text>
</comment>
<evidence type="ECO:0000313" key="3">
    <source>
        <dbReference type="Proteomes" id="UP001467690"/>
    </source>
</evidence>
<dbReference type="RefSeq" id="WP_143869796.1">
    <property type="nucleotide sequence ID" value="NZ_CP041660.1"/>
</dbReference>
<dbReference type="Proteomes" id="UP001467690">
    <property type="component" value="Unassembled WGS sequence"/>
</dbReference>
<dbReference type="InterPro" id="IPR028973">
    <property type="entry name" value="PhnB-like"/>
</dbReference>
<gene>
    <name evidence="2" type="ORF">ABS311_01650</name>
</gene>
<dbReference type="PANTHER" id="PTHR33990:SF1">
    <property type="entry name" value="PROTEIN YJDN"/>
    <property type="match status" value="1"/>
</dbReference>
<feature type="domain" description="PhnB-like" evidence="1">
    <location>
        <begin position="15"/>
        <end position="105"/>
    </location>
</feature>
<dbReference type="InterPro" id="IPR029068">
    <property type="entry name" value="Glyas_Bleomycin-R_OHBP_Dase"/>
</dbReference>
<dbReference type="EMBL" id="JBELOE010000060">
    <property type="protein sequence ID" value="MER2490589.1"/>
    <property type="molecule type" value="Genomic_DNA"/>
</dbReference>
<keyword evidence="3" id="KW-1185">Reference proteome</keyword>
<evidence type="ECO:0000259" key="1">
    <source>
        <dbReference type="Pfam" id="PF06983"/>
    </source>
</evidence>
<protein>
    <submittedName>
        <fullName evidence="2">VOC family protein</fullName>
    </submittedName>
</protein>
<proteinExistence type="predicted"/>
<name>A0ABV1RCE2_9ALTE</name>
<accession>A0ABV1RCE2</accession>
<dbReference type="SUPFAM" id="SSF54593">
    <property type="entry name" value="Glyoxalase/Bleomycin resistance protein/Dihydroxybiphenyl dioxygenase"/>
    <property type="match status" value="1"/>
</dbReference>
<reference evidence="2 3" key="1">
    <citation type="submission" date="2024-06" db="EMBL/GenBank/DDBJ databases">
        <authorList>
            <person name="Chen R.Y."/>
        </authorList>
    </citation>
    <scope>NUCLEOTIDE SEQUENCE [LARGE SCALE GENOMIC DNA]</scope>
    <source>
        <strain evidence="2 3">D2</strain>
    </source>
</reference>
<dbReference type="PANTHER" id="PTHR33990">
    <property type="entry name" value="PROTEIN YJDN-RELATED"/>
    <property type="match status" value="1"/>
</dbReference>
<dbReference type="Gene3D" id="3.10.180.10">
    <property type="entry name" value="2,3-Dihydroxybiphenyl 1,2-Dioxygenase, domain 1"/>
    <property type="match status" value="1"/>
</dbReference>
<organism evidence="2 3">
    <name type="scientific">Catenovulum sediminis</name>
    <dbReference type="NCBI Taxonomy" id="1740262"/>
    <lineage>
        <taxon>Bacteria</taxon>
        <taxon>Pseudomonadati</taxon>
        <taxon>Pseudomonadota</taxon>
        <taxon>Gammaproteobacteria</taxon>
        <taxon>Alteromonadales</taxon>
        <taxon>Alteromonadaceae</taxon>
        <taxon>Catenovulum</taxon>
    </lineage>
</organism>
<sequence length="108" mass="11942">MEMMMRFSESPEPMPEDMVPAGYENKIMHASFKLGDSIIMASDGCSPADAFKGFALSIALHDQNRAKEIFAALSVDGTVQMPLEKTFWSPLFGSVVDKFGVNWMINCV</sequence>
<dbReference type="Pfam" id="PF06983">
    <property type="entry name" value="3-dmu-9_3-mt"/>
    <property type="match status" value="1"/>
</dbReference>
<dbReference type="CDD" id="cd06588">
    <property type="entry name" value="PhnB_like"/>
    <property type="match status" value="1"/>
</dbReference>